<evidence type="ECO:0000256" key="1">
    <source>
        <dbReference type="ARBA" id="ARBA00022679"/>
    </source>
</evidence>
<dbReference type="GO" id="GO:0036054">
    <property type="term" value="F:protein-malonyllysine demalonylase activity"/>
    <property type="evidence" value="ECO:0007669"/>
    <property type="project" value="InterPro"/>
</dbReference>
<feature type="binding site" evidence="3 4">
    <location>
        <position position="114"/>
    </location>
    <ligand>
        <name>Zn(2+)</name>
        <dbReference type="ChEBI" id="CHEBI:29105"/>
    </ligand>
</feature>
<dbReference type="GO" id="GO:0008270">
    <property type="term" value="F:zinc ion binding"/>
    <property type="evidence" value="ECO:0007669"/>
    <property type="project" value="UniProtKB-UniRule"/>
</dbReference>
<evidence type="ECO:0000259" key="5">
    <source>
        <dbReference type="PROSITE" id="PS50305"/>
    </source>
</evidence>
<dbReference type="AlphaFoldDB" id="A0A6L5YY72"/>
<dbReference type="InterPro" id="IPR029035">
    <property type="entry name" value="DHS-like_NAD/FAD-binding_dom"/>
</dbReference>
<keyword evidence="3" id="KW-0963">Cytoplasm</keyword>
<gene>
    <name evidence="3" type="primary">cobB</name>
    <name evidence="6" type="ORF">GE300_04835</name>
</gene>
<protein>
    <recommendedName>
        <fullName evidence="3">NAD-dependent protein deacylase</fullName>
        <ecNumber evidence="3">2.3.1.286</ecNumber>
    </recommendedName>
    <alternativeName>
        <fullName evidence="3">Regulatory protein SIR2 homolog</fullName>
    </alternativeName>
</protein>
<feature type="binding site" evidence="3">
    <location>
        <position position="56"/>
    </location>
    <ligand>
        <name>substrate</name>
    </ligand>
</feature>
<comment type="domain">
    <text evidence="3">2 residues (Tyr-53 and Arg-56) present in a large hydrophobic pocket are probably involved in substrate specificity. They are important for desuccinylation activity, but dispensable for deacetylation activity.</text>
</comment>
<feature type="binding site" evidence="3 4">
    <location>
        <position position="136"/>
    </location>
    <ligand>
        <name>Zn(2+)</name>
        <dbReference type="ChEBI" id="CHEBI:29105"/>
    </ligand>
</feature>
<feature type="domain" description="Deacetylase sirtuin-type" evidence="5">
    <location>
        <begin position="1"/>
        <end position="230"/>
    </location>
</feature>
<keyword evidence="2 3" id="KW-0520">NAD</keyword>
<proteinExistence type="inferred from homology"/>
<evidence type="ECO:0000313" key="7">
    <source>
        <dbReference type="Proteomes" id="UP000474957"/>
    </source>
</evidence>
<comment type="subcellular location">
    <subcellularLocation>
        <location evidence="3">Cytoplasm</location>
    </subcellularLocation>
</comment>
<dbReference type="PANTHER" id="PTHR11085:SF4">
    <property type="entry name" value="NAD-DEPENDENT PROTEIN DEACYLASE"/>
    <property type="match status" value="1"/>
</dbReference>
<dbReference type="GO" id="GO:0017136">
    <property type="term" value="F:histone deacetylase activity, NAD-dependent"/>
    <property type="evidence" value="ECO:0007669"/>
    <property type="project" value="TreeGrafter"/>
</dbReference>
<feature type="active site" description="Proton acceptor" evidence="3 4">
    <location>
        <position position="106"/>
    </location>
</feature>
<evidence type="ECO:0000256" key="2">
    <source>
        <dbReference type="ARBA" id="ARBA00023027"/>
    </source>
</evidence>
<keyword evidence="3 4" id="KW-0479">Metal-binding</keyword>
<feature type="binding site" evidence="3">
    <location>
        <begin position="88"/>
        <end position="91"/>
    </location>
    <ligand>
        <name>NAD(+)</name>
        <dbReference type="ChEBI" id="CHEBI:57540"/>
    </ligand>
</feature>
<comment type="catalytic activity">
    <reaction evidence="3">
        <text>N(6)-succinyl-L-lysyl-[protein] + NAD(+) + H2O = 2''-O-succinyl-ADP-D-ribose + nicotinamide + L-lysyl-[protein]</text>
        <dbReference type="Rhea" id="RHEA:47668"/>
        <dbReference type="Rhea" id="RHEA-COMP:9752"/>
        <dbReference type="Rhea" id="RHEA-COMP:11877"/>
        <dbReference type="ChEBI" id="CHEBI:15377"/>
        <dbReference type="ChEBI" id="CHEBI:17154"/>
        <dbReference type="ChEBI" id="CHEBI:29969"/>
        <dbReference type="ChEBI" id="CHEBI:57540"/>
        <dbReference type="ChEBI" id="CHEBI:87830"/>
        <dbReference type="ChEBI" id="CHEBI:87832"/>
    </reaction>
</comment>
<reference evidence="6 7" key="1">
    <citation type="submission" date="2019-10" db="EMBL/GenBank/DDBJ databases">
        <title>Cognatihalovulum marinum gen. nov. sp. nov., a new member of the family Rhodobacteraceae isolated from deep seawater of the Northwest Indian Ocean.</title>
        <authorList>
            <person name="Ruan C."/>
            <person name="Wang J."/>
            <person name="Zheng X."/>
            <person name="Song L."/>
            <person name="Zhu Y."/>
            <person name="Huang Y."/>
            <person name="Lu Z."/>
            <person name="Du W."/>
            <person name="Huang L."/>
            <person name="Dai X."/>
        </authorList>
    </citation>
    <scope>NUCLEOTIDE SEQUENCE [LARGE SCALE GENOMIC DNA]</scope>
    <source>
        <strain evidence="6 7">2CG4</strain>
    </source>
</reference>
<sequence>MSRIVVLTGAGISAESGLATFRGDDGTWNSVRLEDVATPGAFARDPAKVHAFYNARRVQAAQAQPNAAHVALARLQAEWPDAVLLVTQNVDGLHERAGAAEVVHMHGQLDRALCAGCGAGTPWVGAMSAADVCTACGRPGGMRPDIVWFGEMPYRMELIEAALAQADLFVAIGTSGTVYPAAGFVEIAAAAGARTVELNLEPTGNPRFHEVRTGPAGEIVPAFVAGLLNRPAGGN</sequence>
<dbReference type="Gene3D" id="3.30.1600.10">
    <property type="entry name" value="SIR2/SIRT2 'Small Domain"/>
    <property type="match status" value="1"/>
</dbReference>
<feature type="binding site" evidence="3">
    <location>
        <begin position="9"/>
        <end position="28"/>
    </location>
    <ligand>
        <name>NAD(+)</name>
        <dbReference type="ChEBI" id="CHEBI:57540"/>
    </ligand>
</feature>
<organism evidence="6 7">
    <name type="scientific">Halovulum marinum</name>
    <dbReference type="NCBI Taxonomy" id="2662447"/>
    <lineage>
        <taxon>Bacteria</taxon>
        <taxon>Pseudomonadati</taxon>
        <taxon>Pseudomonadota</taxon>
        <taxon>Alphaproteobacteria</taxon>
        <taxon>Rhodobacterales</taxon>
        <taxon>Paracoccaceae</taxon>
        <taxon>Halovulum</taxon>
    </lineage>
</organism>
<dbReference type="GO" id="GO:0005737">
    <property type="term" value="C:cytoplasm"/>
    <property type="evidence" value="ECO:0007669"/>
    <property type="project" value="UniProtKB-SubCell"/>
</dbReference>
<comment type="catalytic activity">
    <reaction evidence="3">
        <text>N(6)-acetyl-L-lysyl-[protein] + NAD(+) + H2O = 2''-O-acetyl-ADP-D-ribose + nicotinamide + L-lysyl-[protein]</text>
        <dbReference type="Rhea" id="RHEA:43636"/>
        <dbReference type="Rhea" id="RHEA-COMP:9752"/>
        <dbReference type="Rhea" id="RHEA-COMP:10731"/>
        <dbReference type="ChEBI" id="CHEBI:15377"/>
        <dbReference type="ChEBI" id="CHEBI:17154"/>
        <dbReference type="ChEBI" id="CHEBI:29969"/>
        <dbReference type="ChEBI" id="CHEBI:57540"/>
        <dbReference type="ChEBI" id="CHEBI:61930"/>
        <dbReference type="ChEBI" id="CHEBI:83767"/>
        <dbReference type="EC" id="2.3.1.286"/>
    </reaction>
</comment>
<feature type="binding site" evidence="3">
    <location>
        <begin position="199"/>
        <end position="201"/>
    </location>
    <ligand>
        <name>NAD(+)</name>
        <dbReference type="ChEBI" id="CHEBI:57540"/>
    </ligand>
</feature>
<dbReference type="EC" id="2.3.1.286" evidence="3"/>
<feature type="binding site" evidence="3">
    <location>
        <position position="53"/>
    </location>
    <ligand>
        <name>substrate</name>
    </ligand>
</feature>
<feature type="binding site" evidence="3 4">
    <location>
        <position position="117"/>
    </location>
    <ligand>
        <name>Zn(2+)</name>
        <dbReference type="ChEBI" id="CHEBI:29105"/>
    </ligand>
</feature>
<evidence type="ECO:0000256" key="3">
    <source>
        <dbReference type="HAMAP-Rule" id="MF_01121"/>
    </source>
</evidence>
<dbReference type="InterPro" id="IPR026590">
    <property type="entry name" value="Ssirtuin_cat_dom"/>
</dbReference>
<dbReference type="HAMAP" id="MF_01121">
    <property type="entry name" value="Sirtuin_ClassIII"/>
    <property type="match status" value="1"/>
</dbReference>
<dbReference type="InterPro" id="IPR003000">
    <property type="entry name" value="Sirtuin"/>
</dbReference>
<accession>A0A6L5YY72</accession>
<comment type="caution">
    <text evidence="6">The sequence shown here is derived from an EMBL/GenBank/DDBJ whole genome shotgun (WGS) entry which is preliminary data.</text>
</comment>
<dbReference type="InterPro" id="IPR050134">
    <property type="entry name" value="NAD-dep_sirtuin_deacylases"/>
</dbReference>
<dbReference type="InterPro" id="IPR026591">
    <property type="entry name" value="Sirtuin_cat_small_dom_sf"/>
</dbReference>
<comment type="similarity">
    <text evidence="3">Belongs to the sirtuin family. Class III subfamily.</text>
</comment>
<comment type="function">
    <text evidence="3">NAD-dependent lysine deacetylase and desuccinylase that specifically removes acetyl and succinyl groups on target proteins. Modulates the activities of several proteins which are inactive in their acylated form.</text>
</comment>
<keyword evidence="1" id="KW-0808">Transferase</keyword>
<dbReference type="EMBL" id="WIND01000002">
    <property type="protein sequence ID" value="MSU88949.1"/>
    <property type="molecule type" value="Genomic_DNA"/>
</dbReference>
<dbReference type="PROSITE" id="PS50305">
    <property type="entry name" value="SIRTUIN"/>
    <property type="match status" value="1"/>
</dbReference>
<evidence type="ECO:0000256" key="4">
    <source>
        <dbReference type="PROSITE-ProRule" id="PRU00236"/>
    </source>
</evidence>
<dbReference type="PANTHER" id="PTHR11085">
    <property type="entry name" value="NAD-DEPENDENT PROTEIN DEACYLASE SIRTUIN-5, MITOCHONDRIAL-RELATED"/>
    <property type="match status" value="1"/>
</dbReference>
<name>A0A6L5YY72_9RHOB</name>
<dbReference type="RefSeq" id="WP_154445414.1">
    <property type="nucleotide sequence ID" value="NZ_WIND01000002.1"/>
</dbReference>
<dbReference type="InterPro" id="IPR027546">
    <property type="entry name" value="Sirtuin_class_III"/>
</dbReference>
<dbReference type="Pfam" id="PF02146">
    <property type="entry name" value="SIR2"/>
    <property type="match status" value="1"/>
</dbReference>
<feature type="binding site" evidence="3">
    <location>
        <position position="216"/>
    </location>
    <ligand>
        <name>NAD(+)</name>
        <dbReference type="ChEBI" id="CHEBI:57540"/>
    </ligand>
</feature>
<feature type="binding site" evidence="3 4">
    <location>
        <position position="133"/>
    </location>
    <ligand>
        <name>Zn(2+)</name>
        <dbReference type="ChEBI" id="CHEBI:29105"/>
    </ligand>
</feature>
<evidence type="ECO:0000313" key="6">
    <source>
        <dbReference type="EMBL" id="MSU88949.1"/>
    </source>
</evidence>
<dbReference type="GO" id="GO:0036055">
    <property type="term" value="F:protein-succinyllysine desuccinylase activity"/>
    <property type="evidence" value="ECO:0007669"/>
    <property type="project" value="UniProtKB-UniRule"/>
</dbReference>
<keyword evidence="7" id="KW-1185">Reference proteome</keyword>
<comment type="cofactor">
    <cofactor evidence="3">
        <name>Zn(2+)</name>
        <dbReference type="ChEBI" id="CHEBI:29105"/>
    </cofactor>
    <text evidence="3">Binds 1 zinc ion per subunit.</text>
</comment>
<dbReference type="Gene3D" id="3.40.50.1220">
    <property type="entry name" value="TPP-binding domain"/>
    <property type="match status" value="1"/>
</dbReference>
<dbReference type="Proteomes" id="UP000474957">
    <property type="component" value="Unassembled WGS sequence"/>
</dbReference>
<dbReference type="SUPFAM" id="SSF52467">
    <property type="entry name" value="DHS-like NAD/FAD-binding domain"/>
    <property type="match status" value="1"/>
</dbReference>
<feature type="binding site" evidence="3">
    <location>
        <begin position="173"/>
        <end position="175"/>
    </location>
    <ligand>
        <name>NAD(+)</name>
        <dbReference type="ChEBI" id="CHEBI:57540"/>
    </ligand>
</feature>
<dbReference type="GO" id="GO:0070403">
    <property type="term" value="F:NAD+ binding"/>
    <property type="evidence" value="ECO:0007669"/>
    <property type="project" value="UniProtKB-UniRule"/>
</dbReference>
<keyword evidence="3 4" id="KW-0862">Zinc</keyword>